<name>A0A1P8WL79_9PLAN</name>
<keyword evidence="1" id="KW-0812">Transmembrane</keyword>
<keyword evidence="1" id="KW-0472">Membrane</keyword>
<protein>
    <submittedName>
        <fullName evidence="2">Methyltransferase domain protein</fullName>
    </submittedName>
</protein>
<dbReference type="KEGG" id="fmr:Fuma_04461"/>
<dbReference type="Proteomes" id="UP000187735">
    <property type="component" value="Chromosome"/>
</dbReference>
<dbReference type="STRING" id="1891926.Fuma_04461"/>
<keyword evidence="2" id="KW-0489">Methyltransferase</keyword>
<dbReference type="Pfam" id="PF13489">
    <property type="entry name" value="Methyltransf_23"/>
    <property type="match status" value="1"/>
</dbReference>
<keyword evidence="3" id="KW-1185">Reference proteome</keyword>
<evidence type="ECO:0000256" key="1">
    <source>
        <dbReference type="SAM" id="Phobius"/>
    </source>
</evidence>
<evidence type="ECO:0000313" key="2">
    <source>
        <dbReference type="EMBL" id="APZ94822.1"/>
    </source>
</evidence>
<accession>A0A1P8WL79</accession>
<dbReference type="GO" id="GO:0008168">
    <property type="term" value="F:methyltransferase activity"/>
    <property type="evidence" value="ECO:0007669"/>
    <property type="project" value="UniProtKB-KW"/>
</dbReference>
<reference evidence="2 3" key="1">
    <citation type="journal article" date="2016" name="Front. Microbiol.">
        <title>Fuerstia marisgermanicae gen. nov., sp. nov., an Unusual Member of the Phylum Planctomycetes from the German Wadden Sea.</title>
        <authorList>
            <person name="Kohn T."/>
            <person name="Heuer A."/>
            <person name="Jogler M."/>
            <person name="Vollmers J."/>
            <person name="Boedeker C."/>
            <person name="Bunk B."/>
            <person name="Rast P."/>
            <person name="Borchert D."/>
            <person name="Glockner I."/>
            <person name="Freese H.M."/>
            <person name="Klenk H.P."/>
            <person name="Overmann J."/>
            <person name="Kaster A.K."/>
            <person name="Rohde M."/>
            <person name="Wiegand S."/>
            <person name="Jogler C."/>
        </authorList>
    </citation>
    <scope>NUCLEOTIDE SEQUENCE [LARGE SCALE GENOMIC DNA]</scope>
    <source>
        <strain evidence="2 3">NH11</strain>
    </source>
</reference>
<proteinExistence type="predicted"/>
<organism evidence="2 3">
    <name type="scientific">Fuerstiella marisgermanici</name>
    <dbReference type="NCBI Taxonomy" id="1891926"/>
    <lineage>
        <taxon>Bacteria</taxon>
        <taxon>Pseudomonadati</taxon>
        <taxon>Planctomycetota</taxon>
        <taxon>Planctomycetia</taxon>
        <taxon>Planctomycetales</taxon>
        <taxon>Planctomycetaceae</taxon>
        <taxon>Fuerstiella</taxon>
    </lineage>
</organism>
<feature type="transmembrane region" description="Helical" evidence="1">
    <location>
        <begin position="280"/>
        <end position="304"/>
    </location>
</feature>
<dbReference type="SUPFAM" id="SSF53335">
    <property type="entry name" value="S-adenosyl-L-methionine-dependent methyltransferases"/>
    <property type="match status" value="1"/>
</dbReference>
<dbReference type="AlphaFoldDB" id="A0A1P8WL79"/>
<keyword evidence="2" id="KW-0808">Transferase</keyword>
<keyword evidence="1" id="KW-1133">Transmembrane helix</keyword>
<gene>
    <name evidence="2" type="ORF">Fuma_04461</name>
</gene>
<dbReference type="Gene3D" id="3.40.50.150">
    <property type="entry name" value="Vaccinia Virus protein VP39"/>
    <property type="match status" value="1"/>
</dbReference>
<dbReference type="RefSeq" id="WP_077026074.1">
    <property type="nucleotide sequence ID" value="NZ_CP017641.1"/>
</dbReference>
<dbReference type="OrthoDB" id="308846at2"/>
<dbReference type="InterPro" id="IPR029063">
    <property type="entry name" value="SAM-dependent_MTases_sf"/>
</dbReference>
<evidence type="ECO:0000313" key="3">
    <source>
        <dbReference type="Proteomes" id="UP000187735"/>
    </source>
</evidence>
<sequence>MEQATVVTPVKDTKPEHPAMPECCCPACGQRNLKPKRFEFNSGRGATGWSRCQSCNTYFMAEGYDTEQETDHTRNMAWGNQHEGVALNQRKRNGFVAALDQIETLGYGSGSKILDVGCSFGGILVEARKRGFECAGVDIVPEAIAWMKSEGFRAEECSSLRDCTLFSKQQPADVVTVLDAHIYWPDQPAELRAAWDLLRDDGLLLIRAVTKSSYITTGRMVGSVSTGLSRKLIRRAIADHRFSMPLKSLLRTVEGAGFEVLSASPKGAQHTNDMPLTARAAFAMGTLLWHGLGVSIAPTTLVFARKKPA</sequence>
<dbReference type="CDD" id="cd02440">
    <property type="entry name" value="AdoMet_MTases"/>
    <property type="match status" value="1"/>
</dbReference>
<dbReference type="EMBL" id="CP017641">
    <property type="protein sequence ID" value="APZ94822.1"/>
    <property type="molecule type" value="Genomic_DNA"/>
</dbReference>
<dbReference type="GO" id="GO:0032259">
    <property type="term" value="P:methylation"/>
    <property type="evidence" value="ECO:0007669"/>
    <property type="project" value="UniProtKB-KW"/>
</dbReference>